<sequence length="224" mass="26075">MSTQNKEEPLVFAPETYQYEKGSLSSEQVEQDPILQFKAWFDEACKVEKLPESTNFSTARLPSGRVSNRVVLFKELDHKGFIIYSNWDQSKKALDVKSNPYAALTWFWPTLQRQVRVEGITEFVDKQTNQTYFDTRPRGSRIGAWSSPQSTVISGREEFDSIYAANELKFANLEKIPCPEFWGGVRIVPLEIEFWQGRNSRLHDRIVFRRESVDDDWEIVRIAP</sequence>
<dbReference type="InterPro" id="IPR019740">
    <property type="entry name" value="Pyridox_Oxase_CS"/>
</dbReference>
<evidence type="ECO:0000313" key="11">
    <source>
        <dbReference type="Proteomes" id="UP000774326"/>
    </source>
</evidence>
<comment type="pathway">
    <text evidence="2">Cofactor metabolism; pyridoxal 5'-phosphate salvage; pyridoxal 5'-phosphate from pyridoxamine 5'-phosphate: step 1/1.</text>
</comment>
<dbReference type="PIRSF" id="PIRSF000190">
    <property type="entry name" value="Pyd_amn-ph_oxd"/>
    <property type="match status" value="1"/>
</dbReference>
<dbReference type="NCBIfam" id="NF004231">
    <property type="entry name" value="PRK05679.1"/>
    <property type="match status" value="1"/>
</dbReference>
<dbReference type="GO" id="GO:0004733">
    <property type="term" value="F:pyridoxamine phosphate oxidase activity"/>
    <property type="evidence" value="ECO:0007669"/>
    <property type="project" value="UniProtKB-EC"/>
</dbReference>
<dbReference type="Pfam" id="PF01243">
    <property type="entry name" value="PNPOx_N"/>
    <property type="match status" value="1"/>
</dbReference>
<comment type="pathway">
    <text evidence="3">Cofactor metabolism; pyridoxal 5'-phosphate salvage; pyridoxal 5'-phosphate from pyridoxine 5'-phosphate: step 1/1.</text>
</comment>
<evidence type="ECO:0000256" key="5">
    <source>
        <dbReference type="ARBA" id="ARBA00022630"/>
    </source>
</evidence>
<dbReference type="EC" id="1.4.3.5" evidence="4"/>
<reference evidence="10" key="2">
    <citation type="submission" date="2021-01" db="EMBL/GenBank/DDBJ databases">
        <authorList>
            <person name="Schikora-Tamarit M.A."/>
        </authorList>
    </citation>
    <scope>NUCLEOTIDE SEQUENCE</scope>
    <source>
        <strain evidence="10">CBS2887</strain>
    </source>
</reference>
<dbReference type="InterPro" id="IPR012349">
    <property type="entry name" value="Split_barrel_FMN-bd"/>
</dbReference>
<proteinExistence type="predicted"/>
<organism evidence="10 11">
    <name type="scientific">Wickerhamomyces pijperi</name>
    <name type="common">Yeast</name>
    <name type="synonym">Pichia pijperi</name>
    <dbReference type="NCBI Taxonomy" id="599730"/>
    <lineage>
        <taxon>Eukaryota</taxon>
        <taxon>Fungi</taxon>
        <taxon>Dikarya</taxon>
        <taxon>Ascomycota</taxon>
        <taxon>Saccharomycotina</taxon>
        <taxon>Saccharomycetes</taxon>
        <taxon>Phaffomycetales</taxon>
        <taxon>Wickerhamomycetaceae</taxon>
        <taxon>Wickerhamomyces</taxon>
    </lineage>
</organism>
<gene>
    <name evidence="10" type="ORF">WICPIJ_000973</name>
</gene>
<name>A0A9P8QCL1_WICPI</name>
<evidence type="ECO:0000256" key="3">
    <source>
        <dbReference type="ARBA" id="ARBA00005037"/>
    </source>
</evidence>
<dbReference type="NCBIfam" id="TIGR00558">
    <property type="entry name" value="pdxH"/>
    <property type="match status" value="1"/>
</dbReference>
<evidence type="ECO:0000313" key="10">
    <source>
        <dbReference type="EMBL" id="KAH3688048.1"/>
    </source>
</evidence>
<dbReference type="SUPFAM" id="SSF50475">
    <property type="entry name" value="FMN-binding split barrel"/>
    <property type="match status" value="1"/>
</dbReference>
<reference evidence="10" key="1">
    <citation type="journal article" date="2021" name="Open Biol.">
        <title>Shared evolutionary footprints suggest mitochondrial oxidative damage underlies multiple complex I losses in fungi.</title>
        <authorList>
            <person name="Schikora-Tamarit M.A."/>
            <person name="Marcet-Houben M."/>
            <person name="Nosek J."/>
            <person name="Gabaldon T."/>
        </authorList>
    </citation>
    <scope>NUCLEOTIDE SEQUENCE</scope>
    <source>
        <strain evidence="10">CBS2887</strain>
    </source>
</reference>
<dbReference type="InterPro" id="IPR000659">
    <property type="entry name" value="Pyridox_Oxase"/>
</dbReference>
<dbReference type="PANTHER" id="PTHR10851">
    <property type="entry name" value="PYRIDOXINE-5-PHOSPHATE OXIDASE"/>
    <property type="match status" value="1"/>
</dbReference>
<evidence type="ECO:0000256" key="6">
    <source>
        <dbReference type="ARBA" id="ARBA00022643"/>
    </source>
</evidence>
<dbReference type="Pfam" id="PF10590">
    <property type="entry name" value="PNP_phzG_C"/>
    <property type="match status" value="1"/>
</dbReference>
<keyword evidence="6" id="KW-0288">FMN</keyword>
<evidence type="ECO:0000259" key="9">
    <source>
        <dbReference type="Pfam" id="PF10590"/>
    </source>
</evidence>
<comment type="caution">
    <text evidence="10">The sequence shown here is derived from an EMBL/GenBank/DDBJ whole genome shotgun (WGS) entry which is preliminary data.</text>
</comment>
<dbReference type="PROSITE" id="PS01064">
    <property type="entry name" value="PYRIDOX_OXIDASE"/>
    <property type="match status" value="1"/>
</dbReference>
<evidence type="ECO:0000259" key="8">
    <source>
        <dbReference type="Pfam" id="PF01243"/>
    </source>
</evidence>
<dbReference type="GO" id="GO:0010181">
    <property type="term" value="F:FMN binding"/>
    <property type="evidence" value="ECO:0007669"/>
    <property type="project" value="InterPro"/>
</dbReference>
<dbReference type="EMBL" id="JAEUBG010000541">
    <property type="protein sequence ID" value="KAH3688048.1"/>
    <property type="molecule type" value="Genomic_DNA"/>
</dbReference>
<evidence type="ECO:0000256" key="4">
    <source>
        <dbReference type="ARBA" id="ARBA00012801"/>
    </source>
</evidence>
<dbReference type="AlphaFoldDB" id="A0A9P8QCL1"/>
<keyword evidence="11" id="KW-1185">Reference proteome</keyword>
<feature type="domain" description="Pyridoxine 5'-phosphate oxidase dimerisation C-terminal" evidence="9">
    <location>
        <begin position="182"/>
        <end position="224"/>
    </location>
</feature>
<accession>A0A9P8QCL1</accession>
<dbReference type="Gene3D" id="2.30.110.10">
    <property type="entry name" value="Electron Transport, Fmn-binding Protein, Chain A"/>
    <property type="match status" value="1"/>
</dbReference>
<comment type="cofactor">
    <cofactor evidence="1">
        <name>FMN</name>
        <dbReference type="ChEBI" id="CHEBI:58210"/>
    </cofactor>
</comment>
<dbReference type="InterPro" id="IPR011576">
    <property type="entry name" value="Pyridox_Oxase_N"/>
</dbReference>
<feature type="domain" description="Pyridoxamine 5'-phosphate oxidase N-terminal" evidence="8">
    <location>
        <begin position="56"/>
        <end position="157"/>
    </location>
</feature>
<evidence type="ECO:0000256" key="2">
    <source>
        <dbReference type="ARBA" id="ARBA00004738"/>
    </source>
</evidence>
<dbReference type="OrthoDB" id="303614at2759"/>
<evidence type="ECO:0000256" key="1">
    <source>
        <dbReference type="ARBA" id="ARBA00001917"/>
    </source>
</evidence>
<dbReference type="InterPro" id="IPR019576">
    <property type="entry name" value="Pyridoxamine_oxidase_dimer_C"/>
</dbReference>
<dbReference type="PANTHER" id="PTHR10851:SF0">
    <property type="entry name" value="PYRIDOXINE-5'-PHOSPHATE OXIDASE"/>
    <property type="match status" value="1"/>
</dbReference>
<dbReference type="Proteomes" id="UP000774326">
    <property type="component" value="Unassembled WGS sequence"/>
</dbReference>
<dbReference type="GO" id="GO:0008615">
    <property type="term" value="P:pyridoxine biosynthetic process"/>
    <property type="evidence" value="ECO:0007669"/>
    <property type="project" value="InterPro"/>
</dbReference>
<protein>
    <recommendedName>
        <fullName evidence="4">pyridoxal 5'-phosphate synthase</fullName>
        <ecNumber evidence="4">1.4.3.5</ecNumber>
    </recommendedName>
</protein>
<evidence type="ECO:0000256" key="7">
    <source>
        <dbReference type="ARBA" id="ARBA00023002"/>
    </source>
</evidence>
<keyword evidence="5" id="KW-0285">Flavoprotein</keyword>
<keyword evidence="7" id="KW-0560">Oxidoreductase</keyword>